<accession>A0A9D1HWQ0</accession>
<dbReference type="Proteomes" id="UP000824078">
    <property type="component" value="Unassembled WGS sequence"/>
</dbReference>
<reference evidence="2" key="2">
    <citation type="journal article" date="2021" name="PeerJ">
        <title>Extensive microbial diversity within the chicken gut microbiome revealed by metagenomics and culture.</title>
        <authorList>
            <person name="Gilroy R."/>
            <person name="Ravi A."/>
            <person name="Getino M."/>
            <person name="Pursley I."/>
            <person name="Horton D.L."/>
            <person name="Alikhan N.F."/>
            <person name="Baker D."/>
            <person name="Gharbi K."/>
            <person name="Hall N."/>
            <person name="Watson M."/>
            <person name="Adriaenssens E.M."/>
            <person name="Foster-Nyarko E."/>
            <person name="Jarju S."/>
            <person name="Secka A."/>
            <person name="Antonio M."/>
            <person name="Oren A."/>
            <person name="Chaudhuri R.R."/>
            <person name="La Ragione R."/>
            <person name="Hildebrand F."/>
            <person name="Pallen M.J."/>
        </authorList>
    </citation>
    <scope>NUCLEOTIDE SEQUENCE</scope>
    <source>
        <strain evidence="2">ChiHjej12B11-29160</strain>
    </source>
</reference>
<name>A0A9D1HWQ0_9ACTN</name>
<feature type="region of interest" description="Disordered" evidence="1">
    <location>
        <begin position="337"/>
        <end position="364"/>
    </location>
</feature>
<evidence type="ECO:0000313" key="2">
    <source>
        <dbReference type="EMBL" id="HIU23929.1"/>
    </source>
</evidence>
<dbReference type="InterPro" id="IPR011990">
    <property type="entry name" value="TPR-like_helical_dom_sf"/>
</dbReference>
<dbReference type="AlphaFoldDB" id="A0A9D1HWQ0"/>
<feature type="compositionally biased region" description="Low complexity" evidence="1">
    <location>
        <begin position="347"/>
        <end position="357"/>
    </location>
</feature>
<protein>
    <submittedName>
        <fullName evidence="2">Response regulator receiver protein</fullName>
    </submittedName>
</protein>
<evidence type="ECO:0000256" key="1">
    <source>
        <dbReference type="SAM" id="MobiDB-lite"/>
    </source>
</evidence>
<gene>
    <name evidence="2" type="ORF">IAD17_03285</name>
</gene>
<evidence type="ECO:0000313" key="3">
    <source>
        <dbReference type="Proteomes" id="UP000824078"/>
    </source>
</evidence>
<dbReference type="EMBL" id="DVMQ01000011">
    <property type="protein sequence ID" value="HIU23929.1"/>
    <property type="molecule type" value="Genomic_DNA"/>
</dbReference>
<reference evidence="2" key="1">
    <citation type="submission" date="2020-10" db="EMBL/GenBank/DDBJ databases">
        <authorList>
            <person name="Gilroy R."/>
        </authorList>
    </citation>
    <scope>NUCLEOTIDE SEQUENCE</scope>
    <source>
        <strain evidence="2">ChiHjej12B11-29160</strain>
    </source>
</reference>
<comment type="caution">
    <text evidence="2">The sequence shown here is derived from an EMBL/GenBank/DDBJ whole genome shotgun (WGS) entry which is preliminary data.</text>
</comment>
<dbReference type="Gene3D" id="1.25.40.10">
    <property type="entry name" value="Tetratricopeptide repeat domain"/>
    <property type="match status" value="1"/>
</dbReference>
<sequence>MAFNATIEDFQRLGLRHLTETHTTELQSSNRFTEARAYANFERRFDRAGDTLARSDSDRAFHLVARATEIIDYRLPFVEEQKAKELIKEAKQLLTEASSLDPHCFDARRMLAASSCPSFDAYHRYLIDHASEVKQVCEQNARSVAFSENASGKLARDLAMRPYLRWLAAEATQALICGRYRCCIESSSRLIEADSEQISDAYRTLAFALVKLEDADALNKLIEASGKTIASDPWLALASLAMSYKLHHLVQASEILGVILTTWPHAAQALSIQQDLPEGVFARPRLEPLSEDELVVAISEASVLLQEGRDRDGRGALGSWVAHEPQVIQALAQESDRAAFSMRSNPSDSADAQSSSFDDNKDNR</sequence>
<organism evidence="2 3">
    <name type="scientific">Candidatus Coprovicinus avistercoris</name>
    <dbReference type="NCBI Taxonomy" id="2840754"/>
    <lineage>
        <taxon>Bacteria</taxon>
        <taxon>Bacillati</taxon>
        <taxon>Actinomycetota</taxon>
        <taxon>Coriobacteriia</taxon>
        <taxon>Coriobacteriales</taxon>
        <taxon>Coriobacteriaceae</taxon>
        <taxon>Coriobacteriaceae incertae sedis</taxon>
        <taxon>Candidatus Coprovicinus</taxon>
    </lineage>
</organism>
<proteinExistence type="predicted"/>